<dbReference type="OMA" id="KVEDIWH"/>
<dbReference type="InterPro" id="IPR004987">
    <property type="entry name" value="DUF272"/>
</dbReference>
<name>G0N866_CAEBE</name>
<evidence type="ECO:0000313" key="2">
    <source>
        <dbReference type="EMBL" id="EGT55016.1"/>
    </source>
</evidence>
<feature type="compositionally biased region" description="Polar residues" evidence="1">
    <location>
        <begin position="383"/>
        <end position="403"/>
    </location>
</feature>
<feature type="compositionally biased region" description="Polar residues" evidence="1">
    <location>
        <begin position="353"/>
        <end position="367"/>
    </location>
</feature>
<dbReference type="Proteomes" id="UP000008068">
    <property type="component" value="Unassembled WGS sequence"/>
</dbReference>
<gene>
    <name evidence="2" type="ORF">CAEBREN_08187</name>
</gene>
<dbReference type="EMBL" id="GL379849">
    <property type="protein sequence ID" value="EGT55016.1"/>
    <property type="molecule type" value="Genomic_DNA"/>
</dbReference>
<keyword evidence="3" id="KW-1185">Reference proteome</keyword>
<feature type="region of interest" description="Disordered" evidence="1">
    <location>
        <begin position="353"/>
        <end position="450"/>
    </location>
</feature>
<organism evidence="3">
    <name type="scientific">Caenorhabditis brenneri</name>
    <name type="common">Nematode worm</name>
    <dbReference type="NCBI Taxonomy" id="135651"/>
    <lineage>
        <taxon>Eukaryota</taxon>
        <taxon>Metazoa</taxon>
        <taxon>Ecdysozoa</taxon>
        <taxon>Nematoda</taxon>
        <taxon>Chromadorea</taxon>
        <taxon>Rhabditida</taxon>
        <taxon>Rhabditina</taxon>
        <taxon>Rhabditomorpha</taxon>
        <taxon>Rhabditoidea</taxon>
        <taxon>Rhabditidae</taxon>
        <taxon>Peloderinae</taxon>
        <taxon>Caenorhabditis</taxon>
    </lineage>
</organism>
<accession>G0N866</accession>
<dbReference type="AlphaFoldDB" id="G0N866"/>
<reference evidence="3" key="1">
    <citation type="submission" date="2011-07" db="EMBL/GenBank/DDBJ databases">
        <authorList>
            <consortium name="Caenorhabditis brenneri Sequencing and Analysis Consortium"/>
            <person name="Wilson R.K."/>
        </authorList>
    </citation>
    <scope>NUCLEOTIDE SEQUENCE [LARGE SCALE GENOMIC DNA]</scope>
    <source>
        <strain evidence="3">PB2801</strain>
    </source>
</reference>
<dbReference type="HOGENOM" id="CLU_021548_0_0_1"/>
<feature type="compositionally biased region" description="Basic residues" evidence="1">
    <location>
        <begin position="423"/>
        <end position="444"/>
    </location>
</feature>
<proteinExistence type="predicted"/>
<dbReference type="Pfam" id="PF03312">
    <property type="entry name" value="DUF272"/>
    <property type="match status" value="1"/>
</dbReference>
<protein>
    <submittedName>
        <fullName evidence="2">Uncharacterized protein</fullName>
    </submittedName>
</protein>
<dbReference type="eggNOG" id="ENOG502TDES">
    <property type="taxonomic scope" value="Eukaryota"/>
</dbReference>
<evidence type="ECO:0000256" key="1">
    <source>
        <dbReference type="SAM" id="MobiDB-lite"/>
    </source>
</evidence>
<evidence type="ECO:0000313" key="3">
    <source>
        <dbReference type="Proteomes" id="UP000008068"/>
    </source>
</evidence>
<sequence length="603" mass="69500">MENGNKTIIGIVVCQNKHTLQCYIWCQETYVGNDGILIPNPKNPVKMGDWVEITFTETEYQAYFSDDKTKKLPKFKAENYVVLPAIYKSTVDGATIRVKLQQALTENQNVIQHHFFGNIYNNVHLNYPSGTWTITIRRVEPGNRDSVWVLENVETVQEPPSDTKIRVIGIVVSHHNEYTYVWCKERPVSHDVTIKKPAGGSHLPLGTWITFTVEKYIFEKSFPVELPSNGFVPRYEIEEYDVMEKPIHPTELTGKDSKTVSLKLECFVEKNLKVEDIWHPFVGIIINESSKFPVSGIYTITVIRTRPKENPPKSIWFLRNRELISAPPTIVPSQPAREETTLERQLRYMSMDNLSMSGQPSSSNQTTPPRPSRPIHQLRPSDDTQSMFGFSTRPTNQPSSSRPVQKPRPSDDTQSETPPIPTPRRRRSPSRPRRSVSRRRRSASRPRGPTVVKTSIIYKMLKNEEPEIIFVWLLDDHEQGQLKLKVPAEKHDLDLGSVFTADFFLSGDTWISNGPVKLNHNRDYKYETRGNGQQGIDIRLYADTLKNAGTVGNKYPTIFHHHFGDIIDNFGRLQDHTRTKYHMWIRRVNLNDKFQWVVIEQIV</sequence>
<dbReference type="InParanoid" id="G0N866"/>
<dbReference type="OrthoDB" id="5906858at2759"/>